<dbReference type="Proteomes" id="UP000678276">
    <property type="component" value="Unassembled WGS sequence"/>
</dbReference>
<reference evidence="3 4" key="1">
    <citation type="submission" date="2021-04" db="EMBL/GenBank/DDBJ databases">
        <title>Whole genome sequence of Jiella sp. KSK16Y-1.</title>
        <authorList>
            <person name="Tuo L."/>
        </authorList>
    </citation>
    <scope>NUCLEOTIDE SEQUENCE [LARGE SCALE GENOMIC DNA]</scope>
    <source>
        <strain evidence="3 4">KSK16Y-1</strain>
    </source>
</reference>
<sequence length="392" mass="42436">MKIGVIGLGERIATLAKEFKAADSSIQFVAVSDPTQTRLRVLQQLGDSPQCYEDPTEMLAAHSFDILMIGSPNAMHLEHLRLALASDAPFIFAEKPVVVSIDETMELARLIARHDGRKRLMIGLVLRYSALYRGLRAAQAAGQIGEVMSIEASEHIAPFHGSFFMRDWRRSTQMSGGFMLEKCCHDIDLYQGAVGARAMRVASFGGRKKYLPERRPAREPAYLAAKLPRWGGINDAFSGAADIIDYQTAIVEYATGASLSFHTNLNVPDQFRRFAVIGVDGMAEGDFIRNTFRVTLSDNGEVVTDRAAIGSGSEHGHYGADAAMAADILAHVKGDLPDLPLDVVDALEAGVTAIAMDVARNEGRVVELADIWTRFDAALAGEPEDEAGASAA</sequence>
<dbReference type="SUPFAM" id="SSF51735">
    <property type="entry name" value="NAD(P)-binding Rossmann-fold domains"/>
    <property type="match status" value="1"/>
</dbReference>
<evidence type="ECO:0000313" key="4">
    <source>
        <dbReference type="Proteomes" id="UP000678276"/>
    </source>
</evidence>
<gene>
    <name evidence="3" type="ORF">J6595_09500</name>
</gene>
<evidence type="ECO:0000259" key="1">
    <source>
        <dbReference type="Pfam" id="PF01408"/>
    </source>
</evidence>
<dbReference type="RefSeq" id="WP_209594238.1">
    <property type="nucleotide sequence ID" value="NZ_JAGJCF010000005.1"/>
</dbReference>
<dbReference type="InterPro" id="IPR055170">
    <property type="entry name" value="GFO_IDH_MocA-like_dom"/>
</dbReference>
<dbReference type="SUPFAM" id="SSF55347">
    <property type="entry name" value="Glyceraldehyde-3-phosphate dehydrogenase-like, C-terminal domain"/>
    <property type="match status" value="1"/>
</dbReference>
<proteinExistence type="predicted"/>
<organism evidence="3 4">
    <name type="scientific">Jiella mangrovi</name>
    <dbReference type="NCBI Taxonomy" id="2821407"/>
    <lineage>
        <taxon>Bacteria</taxon>
        <taxon>Pseudomonadati</taxon>
        <taxon>Pseudomonadota</taxon>
        <taxon>Alphaproteobacteria</taxon>
        <taxon>Hyphomicrobiales</taxon>
        <taxon>Aurantimonadaceae</taxon>
        <taxon>Jiella</taxon>
    </lineage>
</organism>
<dbReference type="Pfam" id="PF01408">
    <property type="entry name" value="GFO_IDH_MocA"/>
    <property type="match status" value="1"/>
</dbReference>
<accession>A0ABS4BGD8</accession>
<dbReference type="InterPro" id="IPR051450">
    <property type="entry name" value="Gfo/Idh/MocA_Oxidoreductases"/>
</dbReference>
<evidence type="ECO:0000259" key="2">
    <source>
        <dbReference type="Pfam" id="PF22725"/>
    </source>
</evidence>
<evidence type="ECO:0000313" key="3">
    <source>
        <dbReference type="EMBL" id="MBP0615813.1"/>
    </source>
</evidence>
<dbReference type="EMBL" id="JAGJCF010000005">
    <property type="protein sequence ID" value="MBP0615813.1"/>
    <property type="molecule type" value="Genomic_DNA"/>
</dbReference>
<protein>
    <submittedName>
        <fullName evidence="3">Gfo/Idh/MocA family oxidoreductase</fullName>
    </submittedName>
</protein>
<dbReference type="InterPro" id="IPR036291">
    <property type="entry name" value="NAD(P)-bd_dom_sf"/>
</dbReference>
<name>A0ABS4BGD8_9HYPH</name>
<comment type="caution">
    <text evidence="3">The sequence shown here is derived from an EMBL/GenBank/DDBJ whole genome shotgun (WGS) entry which is preliminary data.</text>
</comment>
<dbReference type="Pfam" id="PF22725">
    <property type="entry name" value="GFO_IDH_MocA_C3"/>
    <property type="match status" value="1"/>
</dbReference>
<dbReference type="Gene3D" id="3.30.360.10">
    <property type="entry name" value="Dihydrodipicolinate Reductase, domain 2"/>
    <property type="match status" value="1"/>
</dbReference>
<dbReference type="PANTHER" id="PTHR43377">
    <property type="entry name" value="BILIVERDIN REDUCTASE A"/>
    <property type="match status" value="1"/>
</dbReference>
<dbReference type="Gene3D" id="3.40.50.720">
    <property type="entry name" value="NAD(P)-binding Rossmann-like Domain"/>
    <property type="match status" value="1"/>
</dbReference>
<feature type="domain" description="Gfo/Idh/MocA-like oxidoreductase N-terminal" evidence="1">
    <location>
        <begin position="1"/>
        <end position="115"/>
    </location>
</feature>
<keyword evidence="4" id="KW-1185">Reference proteome</keyword>
<dbReference type="InterPro" id="IPR000683">
    <property type="entry name" value="Gfo/Idh/MocA-like_OxRdtase_N"/>
</dbReference>
<dbReference type="PANTHER" id="PTHR43377:SF2">
    <property type="entry name" value="BINDING ROSSMANN FOLD OXIDOREDUCTASE, PUTATIVE (AFU_ORTHOLOGUE AFUA_4G00560)-RELATED"/>
    <property type="match status" value="1"/>
</dbReference>
<feature type="domain" description="GFO/IDH/MocA-like oxidoreductase" evidence="2">
    <location>
        <begin position="132"/>
        <end position="283"/>
    </location>
</feature>